<evidence type="ECO:0000256" key="7">
    <source>
        <dbReference type="SAM" id="MobiDB-lite"/>
    </source>
</evidence>
<keyword evidence="3" id="KW-0808">Transferase</keyword>
<evidence type="ECO:0000256" key="2">
    <source>
        <dbReference type="ARBA" id="ARBA00022603"/>
    </source>
</evidence>
<comment type="subcellular location">
    <subcellularLocation>
        <location evidence="1">Nucleus</location>
    </subcellularLocation>
</comment>
<dbReference type="EMBL" id="JBJXBP010000005">
    <property type="protein sequence ID" value="KAL3830573.1"/>
    <property type="molecule type" value="Genomic_DNA"/>
</dbReference>
<dbReference type="Proteomes" id="UP001634393">
    <property type="component" value="Unassembled WGS sequence"/>
</dbReference>
<evidence type="ECO:0000256" key="4">
    <source>
        <dbReference type="ARBA" id="ARBA00022691"/>
    </source>
</evidence>
<evidence type="ECO:0000256" key="3">
    <source>
        <dbReference type="ARBA" id="ARBA00022679"/>
    </source>
</evidence>
<keyword evidence="4" id="KW-0949">S-adenosyl-L-methionine</keyword>
<keyword evidence="2" id="KW-0489">Methyltransferase</keyword>
<feature type="compositionally biased region" description="Basic residues" evidence="7">
    <location>
        <begin position="722"/>
        <end position="731"/>
    </location>
</feature>
<keyword evidence="5" id="KW-0156">Chromatin regulator</keyword>
<accession>A0ABD3T1L5</accession>
<comment type="caution">
    <text evidence="9">The sequence shown here is derived from an EMBL/GenBank/DDBJ whole genome shotgun (WGS) entry which is preliminary data.</text>
</comment>
<dbReference type="PANTHER" id="PTHR45814:SF2">
    <property type="entry name" value="HISTONE-LYSINE N-METHYLTRANSFERASE SETD1"/>
    <property type="match status" value="1"/>
</dbReference>
<keyword evidence="6" id="KW-0539">Nucleus</keyword>
<dbReference type="AlphaFoldDB" id="A0ABD3T1L5"/>
<dbReference type="SUPFAM" id="SSF55277">
    <property type="entry name" value="GYF domain"/>
    <property type="match status" value="1"/>
</dbReference>
<organism evidence="9 10">
    <name type="scientific">Penstemon smallii</name>
    <dbReference type="NCBI Taxonomy" id="265156"/>
    <lineage>
        <taxon>Eukaryota</taxon>
        <taxon>Viridiplantae</taxon>
        <taxon>Streptophyta</taxon>
        <taxon>Embryophyta</taxon>
        <taxon>Tracheophyta</taxon>
        <taxon>Spermatophyta</taxon>
        <taxon>Magnoliopsida</taxon>
        <taxon>eudicotyledons</taxon>
        <taxon>Gunneridae</taxon>
        <taxon>Pentapetalae</taxon>
        <taxon>asterids</taxon>
        <taxon>lamiids</taxon>
        <taxon>Lamiales</taxon>
        <taxon>Plantaginaceae</taxon>
        <taxon>Cheloneae</taxon>
        <taxon>Penstemon</taxon>
    </lineage>
</organism>
<feature type="domain" description="GYF" evidence="8">
    <location>
        <begin position="110"/>
        <end position="157"/>
    </location>
</feature>
<dbReference type="Gene3D" id="2.170.270.10">
    <property type="entry name" value="SET domain"/>
    <property type="match status" value="1"/>
</dbReference>
<dbReference type="Gene3D" id="3.30.1490.40">
    <property type="match status" value="1"/>
</dbReference>
<proteinExistence type="predicted"/>
<evidence type="ECO:0000313" key="10">
    <source>
        <dbReference type="Proteomes" id="UP001634393"/>
    </source>
</evidence>
<dbReference type="PROSITE" id="PS50829">
    <property type="entry name" value="GYF"/>
    <property type="match status" value="1"/>
</dbReference>
<dbReference type="GO" id="GO:0006325">
    <property type="term" value="P:chromatin organization"/>
    <property type="evidence" value="ECO:0007669"/>
    <property type="project" value="UniProtKB-KW"/>
</dbReference>
<evidence type="ECO:0000259" key="8">
    <source>
        <dbReference type="PROSITE" id="PS50829"/>
    </source>
</evidence>
<dbReference type="InterPro" id="IPR044570">
    <property type="entry name" value="Set1-like"/>
</dbReference>
<reference evidence="9 10" key="1">
    <citation type="submission" date="2024-12" db="EMBL/GenBank/DDBJ databases">
        <title>The unique morphological basis and parallel evolutionary history of personate flowers in Penstemon.</title>
        <authorList>
            <person name="Depatie T.H."/>
            <person name="Wessinger C.A."/>
        </authorList>
    </citation>
    <scope>NUCLEOTIDE SEQUENCE [LARGE SCALE GENOMIC DNA]</scope>
    <source>
        <strain evidence="9">WTNN_2</strain>
        <tissue evidence="9">Leaf</tissue>
    </source>
</reference>
<evidence type="ECO:0000256" key="5">
    <source>
        <dbReference type="ARBA" id="ARBA00022853"/>
    </source>
</evidence>
<protein>
    <recommendedName>
        <fullName evidence="8">GYF domain-containing protein</fullName>
    </recommendedName>
</protein>
<dbReference type="GO" id="GO:0008168">
    <property type="term" value="F:methyltransferase activity"/>
    <property type="evidence" value="ECO:0007669"/>
    <property type="project" value="UniProtKB-KW"/>
</dbReference>
<dbReference type="InterPro" id="IPR046341">
    <property type="entry name" value="SET_dom_sf"/>
</dbReference>
<dbReference type="PANTHER" id="PTHR45814">
    <property type="entry name" value="HISTONE-LYSINE N-METHYLTRANSFERASE SETD1"/>
    <property type="match status" value="1"/>
</dbReference>
<feature type="region of interest" description="Disordered" evidence="7">
    <location>
        <begin position="716"/>
        <end position="738"/>
    </location>
</feature>
<gene>
    <name evidence="9" type="ORF">ACJIZ3_019375</name>
</gene>
<evidence type="ECO:0000256" key="1">
    <source>
        <dbReference type="ARBA" id="ARBA00004123"/>
    </source>
</evidence>
<keyword evidence="10" id="KW-1185">Reference proteome</keyword>
<dbReference type="GO" id="GO:0005634">
    <property type="term" value="C:nucleus"/>
    <property type="evidence" value="ECO:0007669"/>
    <property type="project" value="UniProtKB-SubCell"/>
</dbReference>
<evidence type="ECO:0000256" key="6">
    <source>
        <dbReference type="ARBA" id="ARBA00023242"/>
    </source>
</evidence>
<evidence type="ECO:0000313" key="9">
    <source>
        <dbReference type="EMBL" id="KAL3830573.1"/>
    </source>
</evidence>
<dbReference type="InterPro" id="IPR003169">
    <property type="entry name" value="GYF"/>
</dbReference>
<dbReference type="GO" id="GO:0032259">
    <property type="term" value="P:methylation"/>
    <property type="evidence" value="ECO:0007669"/>
    <property type="project" value="UniProtKB-KW"/>
</dbReference>
<dbReference type="InterPro" id="IPR035445">
    <property type="entry name" value="GYF-like_dom_sf"/>
</dbReference>
<dbReference type="SUPFAM" id="SSF82199">
    <property type="entry name" value="SET domain"/>
    <property type="match status" value="1"/>
</dbReference>
<sequence length="1037" mass="117765">MSAAINANSSVVDDVPHSSGSGYDGYVTGWMYVNQSGQMCGPYIHQQLYEGLQTGFLPPEIPVYPILDGNLLNPVPLNYLKQFPDHVATGFVYLKNNVKDIDFANFPQDDSCWLYEDEEGRKRGPHSLTELYSWSHYGYLRNSTMIYHTDKIYKPLALVSLLNTWRTAGLGLCDANDQGRSSVFNLISEVAEEVCSQLHSGIMKTARKVLLDEIVSCIISESLTTKKIHKNHKVEQVIKSFKSSSSDGSLPENGNERKDFNAVGDDPEVCNTVIETIRSPPIMKSVGSLENFSAAYMVVCRMLFDSCLQVLWNAIIYDPVAEYSSAWRKKKRWPSPNYVVERSIPYTDCVGQVEELPADCRTHEHDCSSCELDCPPGFEPVRMEVDVQLQSPSVSSCSFEREKSSNGNRLSSGTSYDDVEFILEYVLNDLHSSAKMSLVQYFERLVDEEVKKLVDFPENSHVKEVKLDASLQRDRISELDSHKANEVSEGLSSDDRQCAAQVARQPLNQSVVHYHEVSMTNLSKSAFHKLPMHIDDVTCTEVDELSPDPCRESMEQYYPLHLSFQKLPMHSDESSAIASIDELRPPQSAEVIEHCALSQIRKVHSFELGEHIWKTTFQVALMTTRQRLYDCVMGHFKPLYVNEAIDKSIRTWWHSRSNKSSYFKGAVDWMNGEKTDDGARSSEASLHIGKYTYSRRKTLSRKKSVSYFQSLIMRDSDGQKQVSKRPKRGHTRKDIPQSTKAEIMISNLKKKEPKIHNKKPCMPANDVSSLHTGNWRSEKVDHVTEDDSSCNTLNSSFSTKDQYNVERITSSKSLELDHLKFQDIEITVPKLKRKQLVDDTQYSRSRKVQKLKTGIVKQALCKLVNEENIKRSKSRTVRPCTQSDGCARSSINGWEWRKWASKASPAERARVRGTRIHSQYKNTECGGGHSSNVKGLSARTNRVKLRSLLAAAEGADLMKATQLKARKKRLRFQRSKIHDWGLVALEPIEAEDFVIEYVGELIRPRVSDIRERQYEKMGIGSSYLFRLDDGYVLIYAG</sequence>
<name>A0ABD3T1L5_9LAMI</name>